<evidence type="ECO:0000313" key="2">
    <source>
        <dbReference type="Proteomes" id="UP001156903"/>
    </source>
</evidence>
<reference evidence="2" key="1">
    <citation type="journal article" date="2019" name="Int. J. Syst. Evol. Microbiol.">
        <title>The Global Catalogue of Microorganisms (GCM) 10K type strain sequencing project: providing services to taxonomists for standard genome sequencing and annotation.</title>
        <authorList>
            <consortium name="The Broad Institute Genomics Platform"/>
            <consortium name="The Broad Institute Genome Sequencing Center for Infectious Disease"/>
            <person name="Wu L."/>
            <person name="Ma J."/>
        </authorList>
    </citation>
    <scope>NUCLEOTIDE SEQUENCE [LARGE SCALE GENOMIC DNA]</scope>
    <source>
        <strain evidence="2">NBRC 109341</strain>
    </source>
</reference>
<organism evidence="1 2">
    <name type="scientific">Hydrogenophaga electricum</name>
    <dbReference type="NCBI Taxonomy" id="1230953"/>
    <lineage>
        <taxon>Bacteria</taxon>
        <taxon>Pseudomonadati</taxon>
        <taxon>Pseudomonadota</taxon>
        <taxon>Betaproteobacteria</taxon>
        <taxon>Burkholderiales</taxon>
        <taxon>Comamonadaceae</taxon>
        <taxon>Hydrogenophaga</taxon>
    </lineage>
</organism>
<proteinExistence type="predicted"/>
<accession>A0ABQ6C6H6</accession>
<comment type="caution">
    <text evidence="1">The sequence shown here is derived from an EMBL/GenBank/DDBJ whole genome shotgun (WGS) entry which is preliminary data.</text>
</comment>
<sequence length="239" mass="26155">MPSERWLTAEQRVVVDWLEGVADRGGVATYPGGFVHFRGDLMQRLDALPVRVQGQTTDAVTLLYSGPLGDQVRGGWEIAESIGHQSNGRVVTIGETPLGALQNDRQFDDALLDAVGKENPHLHKELLDGVRPDGSRVESVWDRASRRLAMAAESDVRTLTPAALDSKVFAQVELPQLLKNPSVTHINGVPLSVYQQIHDRAPGPPSAKLSAVNQAVQASAYELTREMRWREVPRGSWAA</sequence>
<dbReference type="Proteomes" id="UP001156903">
    <property type="component" value="Unassembled WGS sequence"/>
</dbReference>
<dbReference type="EMBL" id="BSPB01000038">
    <property type="protein sequence ID" value="GLS15913.1"/>
    <property type="molecule type" value="Genomic_DNA"/>
</dbReference>
<evidence type="ECO:0000313" key="1">
    <source>
        <dbReference type="EMBL" id="GLS15913.1"/>
    </source>
</evidence>
<dbReference type="RefSeq" id="WP_284308724.1">
    <property type="nucleotide sequence ID" value="NZ_BSPB01000038.1"/>
</dbReference>
<keyword evidence="2" id="KW-1185">Reference proteome</keyword>
<gene>
    <name evidence="1" type="ORF">GCM10007935_33500</name>
</gene>
<name>A0ABQ6C6H6_9BURK</name>
<protein>
    <submittedName>
        <fullName evidence="1">Uncharacterized protein</fullName>
    </submittedName>
</protein>